<dbReference type="GO" id="GO:0006355">
    <property type="term" value="P:regulation of DNA-templated transcription"/>
    <property type="evidence" value="ECO:0007669"/>
    <property type="project" value="InterPro"/>
</dbReference>
<evidence type="ECO:0000256" key="4">
    <source>
        <dbReference type="ARBA" id="ARBA00023125"/>
    </source>
</evidence>
<evidence type="ECO:0000313" key="8">
    <source>
        <dbReference type="Proteomes" id="UP000521313"/>
    </source>
</evidence>
<evidence type="ECO:0000256" key="3">
    <source>
        <dbReference type="ARBA" id="ARBA00023015"/>
    </source>
</evidence>
<comment type="caution">
    <text evidence="7">The sequence shown here is derived from an EMBL/GenBank/DDBJ whole genome shotgun (WGS) entry which is preliminary data.</text>
</comment>
<dbReference type="RefSeq" id="WP_183374249.1">
    <property type="nucleotide sequence ID" value="NZ_JACHHD010000003.1"/>
</dbReference>
<protein>
    <recommendedName>
        <fullName evidence="6">Protein CopB</fullName>
    </recommendedName>
</protein>
<keyword evidence="5" id="KW-0804">Transcription</keyword>
<evidence type="ECO:0000256" key="2">
    <source>
        <dbReference type="ARBA" id="ARBA00022689"/>
    </source>
</evidence>
<keyword evidence="3" id="KW-0805">Transcription regulation</keyword>
<reference evidence="7 8" key="1">
    <citation type="submission" date="2020-08" db="EMBL/GenBank/DDBJ databases">
        <title>Genomic Encyclopedia of Type Strains, Phase IV (KMG-IV): sequencing the most valuable type-strain genomes for metagenomic binning, comparative biology and taxonomic classification.</title>
        <authorList>
            <person name="Goeker M."/>
        </authorList>
    </citation>
    <scope>NUCLEOTIDE SEQUENCE [LARGE SCALE GENOMIC DNA]</scope>
    <source>
        <strain evidence="7 8">DSM 26963</strain>
    </source>
</reference>
<dbReference type="InterPro" id="IPR019661">
    <property type="entry name" value="RepA2"/>
</dbReference>
<dbReference type="EMBL" id="JACHHD010000003">
    <property type="protein sequence ID" value="MBB5184344.1"/>
    <property type="molecule type" value="Genomic_DNA"/>
</dbReference>
<dbReference type="Proteomes" id="UP000521313">
    <property type="component" value="Unassembled WGS sequence"/>
</dbReference>
<evidence type="ECO:0000256" key="6">
    <source>
        <dbReference type="ARBA" id="ARBA00031853"/>
    </source>
</evidence>
<keyword evidence="1" id="KW-0678">Repressor</keyword>
<dbReference type="InterPro" id="IPR013321">
    <property type="entry name" value="Arc_rbn_hlx_hlx"/>
</dbReference>
<keyword evidence="2" id="KW-0615">Plasmid copy control</keyword>
<gene>
    <name evidence="7" type="ORF">HNQ43_000382</name>
</gene>
<dbReference type="AlphaFoldDB" id="A0A7W8FW72"/>
<evidence type="ECO:0000256" key="5">
    <source>
        <dbReference type="ARBA" id="ARBA00023163"/>
    </source>
</evidence>
<dbReference type="SUPFAM" id="SSF47598">
    <property type="entry name" value="Ribbon-helix-helix"/>
    <property type="match status" value="1"/>
</dbReference>
<proteinExistence type="predicted"/>
<keyword evidence="4" id="KW-0238">DNA-binding</keyword>
<dbReference type="Gene3D" id="1.10.1220.10">
    <property type="entry name" value="Met repressor-like"/>
    <property type="match status" value="1"/>
</dbReference>
<evidence type="ECO:0000313" key="7">
    <source>
        <dbReference type="EMBL" id="MBB5184344.1"/>
    </source>
</evidence>
<sequence length="51" mass="5942">MPRPKKDSKALNVMIDNKIYQLLEQYSSDSKLTKTAIVELALEEYLKKNNK</sequence>
<name>A0A7W8FW72_9FIRM</name>
<dbReference type="GO" id="GO:0006276">
    <property type="term" value="P:plasmid maintenance"/>
    <property type="evidence" value="ECO:0007669"/>
    <property type="project" value="UniProtKB-KW"/>
</dbReference>
<dbReference type="Pfam" id="PF10723">
    <property type="entry name" value="RepB-RCR_reg"/>
    <property type="match status" value="1"/>
</dbReference>
<organism evidence="7 8">
    <name type="scientific">Faecalicoccus acidiformans</name>
    <dbReference type="NCBI Taxonomy" id="915173"/>
    <lineage>
        <taxon>Bacteria</taxon>
        <taxon>Bacillati</taxon>
        <taxon>Bacillota</taxon>
        <taxon>Erysipelotrichia</taxon>
        <taxon>Erysipelotrichales</taxon>
        <taxon>Erysipelotrichaceae</taxon>
        <taxon>Faecalicoccus</taxon>
    </lineage>
</organism>
<dbReference type="GO" id="GO:0003677">
    <property type="term" value="F:DNA binding"/>
    <property type="evidence" value="ECO:0007669"/>
    <property type="project" value="UniProtKB-KW"/>
</dbReference>
<dbReference type="InterPro" id="IPR010985">
    <property type="entry name" value="Ribbon_hlx_hlx"/>
</dbReference>
<evidence type="ECO:0000256" key="1">
    <source>
        <dbReference type="ARBA" id="ARBA00022491"/>
    </source>
</evidence>
<accession>A0A7W8FW72</accession>